<organism evidence="1">
    <name type="scientific">Stegastes partitus</name>
    <name type="common">bicolor damselfish</name>
    <dbReference type="NCBI Taxonomy" id="144197"/>
    <lineage>
        <taxon>Eukaryota</taxon>
        <taxon>Metazoa</taxon>
        <taxon>Chordata</taxon>
        <taxon>Craniata</taxon>
        <taxon>Vertebrata</taxon>
        <taxon>Euteleostomi</taxon>
        <taxon>Actinopterygii</taxon>
        <taxon>Neopterygii</taxon>
        <taxon>Teleostei</taxon>
        <taxon>Neoteleostei</taxon>
        <taxon>Acanthomorphata</taxon>
        <taxon>Ovalentaria</taxon>
        <taxon>Pomacentridae</taxon>
        <taxon>Stegastes</taxon>
    </lineage>
</organism>
<protein>
    <recommendedName>
        <fullName evidence="2">Reverse transcriptase zinc-binding domain-containing protein</fullName>
    </recommendedName>
</protein>
<evidence type="ECO:0000313" key="1">
    <source>
        <dbReference type="Ensembl" id="ENSSPAP00000016044.1"/>
    </source>
</evidence>
<dbReference type="GeneTree" id="ENSGT00940000164735"/>
<sequence length="374" mass="44843">MNILPRLMYVFLALPINIPQSQFNKWDKLISRFIWESKKPRVRYTTLQLPKDKGGMALPNLKNYFYASQLRPLLYWCNDEYISRWKDIETSIPQYPIQASIGEREIPPQIKGQLNLFTTFTLEIWYSTVKKLKLKKEQGLLKWIAFDEKFYPGKLDPTFKSWTKKGITAICTVVKNGQMRSFQELKDAYNLQNHDFFKYLQIRDYYIRNIQENKDKIHPIIKVFTQSYNNNIKRLVLLLYCCLMESINESTQYVKAKWEKELNVEISEQMWLDMWKTTQTTTQSHSWREFTWKNQIRFFITPKITSKHKKIQQPCWRLCDNMNTNHTHIFWNCMKIQSFWGRIHSVLCKVLGYVVPPFISCVIPGTFGRICTCW</sequence>
<reference evidence="1" key="1">
    <citation type="submission" date="2023-09" db="UniProtKB">
        <authorList>
            <consortium name="Ensembl"/>
        </authorList>
    </citation>
    <scope>IDENTIFICATION</scope>
</reference>
<dbReference type="STRING" id="144197.ENSSPAP00000016044"/>
<name>A0A3B5ADU2_9TELE</name>
<dbReference type="PANTHER" id="PTHR31635:SF196">
    <property type="entry name" value="REVERSE TRANSCRIPTASE DOMAIN-CONTAINING PROTEIN-RELATED"/>
    <property type="match status" value="1"/>
</dbReference>
<evidence type="ECO:0008006" key="2">
    <source>
        <dbReference type="Google" id="ProtNLM"/>
    </source>
</evidence>
<dbReference type="Ensembl" id="ENSSPAT00000016303.1">
    <property type="protein sequence ID" value="ENSSPAP00000016044.1"/>
    <property type="gene ID" value="ENSSPAG00000012102.1"/>
</dbReference>
<accession>A0A3B5ADU2</accession>
<dbReference type="AlphaFoldDB" id="A0A3B5ADU2"/>
<proteinExistence type="predicted"/>
<dbReference type="PANTHER" id="PTHR31635">
    <property type="entry name" value="REVERSE TRANSCRIPTASE DOMAIN-CONTAINING PROTEIN-RELATED"/>
    <property type="match status" value="1"/>
</dbReference>